<dbReference type="AlphaFoldDB" id="A0A812UX00"/>
<sequence>MAFHTCVFMGRWLLVWCLVMFCLACGSPDGGRKGPSTTPTSNRSRTPRSRDEHDGQRWVFHVVHGFLREHRMADGAWRIEYPEDNATASASTSCQPTGASGALDAVEGATHNLPDGVSGAPATAEGATNNTELPASSQEQLPALRAVQTHLWEVMRELTAHLTEGVELSEAAQAHWRDATTQLQGMLGAGSNPADLQTQLGDWLLGQALDPEVVTYGFTWTMRSATCSSPVGTAQWVLDMVTGDLPAKPSRPQRDAGGDQQ</sequence>
<accession>A0A812UX00</accession>
<feature type="compositionally biased region" description="Polar residues" evidence="1">
    <location>
        <begin position="126"/>
        <end position="139"/>
    </location>
</feature>
<evidence type="ECO:0000256" key="2">
    <source>
        <dbReference type="SAM" id="SignalP"/>
    </source>
</evidence>
<feature type="region of interest" description="Disordered" evidence="1">
    <location>
        <begin position="30"/>
        <end position="53"/>
    </location>
</feature>
<dbReference type="EMBL" id="CAJNDS010002771">
    <property type="protein sequence ID" value="CAE7591315.1"/>
    <property type="molecule type" value="Genomic_DNA"/>
</dbReference>
<feature type="chain" id="PRO_5032597028" evidence="2">
    <location>
        <begin position="25"/>
        <end position="261"/>
    </location>
</feature>
<name>A0A812UX00_9DINO</name>
<organism evidence="3 4">
    <name type="scientific">Symbiodinium natans</name>
    <dbReference type="NCBI Taxonomy" id="878477"/>
    <lineage>
        <taxon>Eukaryota</taxon>
        <taxon>Sar</taxon>
        <taxon>Alveolata</taxon>
        <taxon>Dinophyceae</taxon>
        <taxon>Suessiales</taxon>
        <taxon>Symbiodiniaceae</taxon>
        <taxon>Symbiodinium</taxon>
    </lineage>
</organism>
<gene>
    <name evidence="3" type="ORF">SNAT2548_LOCUS33662</name>
</gene>
<keyword evidence="4" id="KW-1185">Reference proteome</keyword>
<evidence type="ECO:0000313" key="4">
    <source>
        <dbReference type="Proteomes" id="UP000604046"/>
    </source>
</evidence>
<comment type="caution">
    <text evidence="3">The sequence shown here is derived from an EMBL/GenBank/DDBJ whole genome shotgun (WGS) entry which is preliminary data.</text>
</comment>
<evidence type="ECO:0000256" key="1">
    <source>
        <dbReference type="SAM" id="MobiDB-lite"/>
    </source>
</evidence>
<reference evidence="3" key="1">
    <citation type="submission" date="2021-02" db="EMBL/GenBank/DDBJ databases">
        <authorList>
            <person name="Dougan E. K."/>
            <person name="Rhodes N."/>
            <person name="Thang M."/>
            <person name="Chan C."/>
        </authorList>
    </citation>
    <scope>NUCLEOTIDE SEQUENCE</scope>
</reference>
<feature type="compositionally biased region" description="Low complexity" evidence="1">
    <location>
        <begin position="35"/>
        <end position="44"/>
    </location>
</feature>
<evidence type="ECO:0000313" key="3">
    <source>
        <dbReference type="EMBL" id="CAE7591315.1"/>
    </source>
</evidence>
<feature type="signal peptide" evidence="2">
    <location>
        <begin position="1"/>
        <end position="24"/>
    </location>
</feature>
<feature type="region of interest" description="Disordered" evidence="1">
    <location>
        <begin position="109"/>
        <end position="139"/>
    </location>
</feature>
<dbReference type="Proteomes" id="UP000604046">
    <property type="component" value="Unassembled WGS sequence"/>
</dbReference>
<protein>
    <submittedName>
        <fullName evidence="3">Uncharacterized protein</fullName>
    </submittedName>
</protein>
<keyword evidence="2" id="KW-0732">Signal</keyword>
<proteinExistence type="predicted"/>